<reference evidence="1 2" key="1">
    <citation type="submission" date="2014-03" db="EMBL/GenBank/DDBJ databases">
        <title>Draft genome of the hookworm Oesophagostomum dentatum.</title>
        <authorList>
            <person name="Mitreva M."/>
        </authorList>
    </citation>
    <scope>NUCLEOTIDE SEQUENCE [LARGE SCALE GENOMIC DNA]</scope>
    <source>
        <strain evidence="1 2">OD-Hann</strain>
    </source>
</reference>
<evidence type="ECO:0000313" key="2">
    <source>
        <dbReference type="Proteomes" id="UP000053660"/>
    </source>
</evidence>
<dbReference type="OrthoDB" id="5861131at2759"/>
<accession>A0A0B1T7A7</accession>
<proteinExistence type="predicted"/>
<dbReference type="AlphaFoldDB" id="A0A0B1T7A7"/>
<dbReference type="EMBL" id="KN550944">
    <property type="protein sequence ID" value="KHJ93114.1"/>
    <property type="molecule type" value="Genomic_DNA"/>
</dbReference>
<dbReference type="Proteomes" id="UP000053660">
    <property type="component" value="Unassembled WGS sequence"/>
</dbReference>
<organism evidence="1 2">
    <name type="scientific">Oesophagostomum dentatum</name>
    <name type="common">Nodular worm</name>
    <dbReference type="NCBI Taxonomy" id="61180"/>
    <lineage>
        <taxon>Eukaryota</taxon>
        <taxon>Metazoa</taxon>
        <taxon>Ecdysozoa</taxon>
        <taxon>Nematoda</taxon>
        <taxon>Chromadorea</taxon>
        <taxon>Rhabditida</taxon>
        <taxon>Rhabditina</taxon>
        <taxon>Rhabditomorpha</taxon>
        <taxon>Strongyloidea</taxon>
        <taxon>Strongylidae</taxon>
        <taxon>Oesophagostomum</taxon>
    </lineage>
</organism>
<keyword evidence="2" id="KW-1185">Reference proteome</keyword>
<sequence>MQKELESDSKFVMRGSETKFTYGKRIAMWHCAEGHSRRKFALRKPCPAFIKVCERHDGTFDVVACFGHLGHPHLSLRAPTACTVRLGAIEGVEKIVAMQDVIEVSEDFLESEESGNYQVVDVNAEVESGSLVE</sequence>
<protein>
    <submittedName>
        <fullName evidence="1">Uncharacterized protein</fullName>
    </submittedName>
</protein>
<name>A0A0B1T7A7_OESDE</name>
<evidence type="ECO:0000313" key="1">
    <source>
        <dbReference type="EMBL" id="KHJ93114.1"/>
    </source>
</evidence>
<gene>
    <name evidence="1" type="ORF">OESDEN_06982</name>
</gene>